<dbReference type="AlphaFoldDB" id="A0A1Y3YJY8"/>
<dbReference type="EC" id="2.1.1.72" evidence="2"/>
<accession>A0A1Y3YJY8</accession>
<keyword evidence="3 7" id="KW-0489">Methyltransferase</keyword>
<evidence type="ECO:0000313" key="8">
    <source>
        <dbReference type="Proteomes" id="UP000195386"/>
    </source>
</evidence>
<dbReference type="GO" id="GO:0032259">
    <property type="term" value="P:methylation"/>
    <property type="evidence" value="ECO:0007669"/>
    <property type="project" value="UniProtKB-KW"/>
</dbReference>
<dbReference type="EMBL" id="NFII01000026">
    <property type="protein sequence ID" value="OUN97721.1"/>
    <property type="molecule type" value="Genomic_DNA"/>
</dbReference>
<dbReference type="GO" id="GO:1904047">
    <property type="term" value="F:S-adenosyl-L-methionine binding"/>
    <property type="evidence" value="ECO:0007669"/>
    <property type="project" value="TreeGrafter"/>
</dbReference>
<dbReference type="SUPFAM" id="SSF53335">
    <property type="entry name" value="S-adenosyl-L-methionine-dependent methyltransferases"/>
    <property type="match status" value="1"/>
</dbReference>
<evidence type="ECO:0000256" key="5">
    <source>
        <dbReference type="ARBA" id="ARBA00022691"/>
    </source>
</evidence>
<evidence type="ECO:0000256" key="1">
    <source>
        <dbReference type="ARBA" id="ARBA00006594"/>
    </source>
</evidence>
<dbReference type="RefSeq" id="WP_087427013.1">
    <property type="nucleotide sequence ID" value="NZ_CATZGC010000020.1"/>
</dbReference>
<dbReference type="PIRSF" id="PIRSF000398">
    <property type="entry name" value="M_m6A_EcoRV"/>
    <property type="match status" value="1"/>
</dbReference>
<comment type="similarity">
    <text evidence="1">Belongs to the N(4)/N(6)-methyltransferase family.</text>
</comment>
<evidence type="ECO:0000313" key="7">
    <source>
        <dbReference type="EMBL" id="OUN97721.1"/>
    </source>
</evidence>
<dbReference type="GO" id="GO:0043565">
    <property type="term" value="F:sequence-specific DNA binding"/>
    <property type="evidence" value="ECO:0007669"/>
    <property type="project" value="TreeGrafter"/>
</dbReference>
<evidence type="ECO:0000256" key="3">
    <source>
        <dbReference type="ARBA" id="ARBA00022603"/>
    </source>
</evidence>
<dbReference type="PANTHER" id="PTHR30481">
    <property type="entry name" value="DNA ADENINE METHYLASE"/>
    <property type="match status" value="1"/>
</dbReference>
<dbReference type="Gene3D" id="1.10.1020.10">
    <property type="entry name" value="Adenine-specific Methyltransferase, Domain 2"/>
    <property type="match status" value="1"/>
</dbReference>
<sequence length="312" mass="36476">MHYSPLRYPGGKNKLSAFIAQVCIENNINGYYVEPYSGGASVALFLLLEGFVNKIVINDKDRSIYAFWHSVLNKTEPLCEMIAKTEITINEWRKQKDIQTRKKNADLLELGFSTFFLNRTNRSGIINGGMIGGVNQNGDYLIDCRFNKSELIERIRRIASRKKDIRLYRKDALKLIDVIQKEYQDASASVLFYFDPPYFYKASSLYMNHYKDESHRLVSEKIKGIENIRWIVSYDNVPKIKELYSDCDKKEYSFKHTAHSTRVGQEILFFSSNLKKIDLEDKNPTNFKLRKYKTGNVIVYREPNKKCNEDQF</sequence>
<dbReference type="InterPro" id="IPR029063">
    <property type="entry name" value="SAM-dependent_MTases_sf"/>
</dbReference>
<dbReference type="Proteomes" id="UP000195386">
    <property type="component" value="Unassembled WGS sequence"/>
</dbReference>
<dbReference type="GO" id="GO:0009307">
    <property type="term" value="P:DNA restriction-modification system"/>
    <property type="evidence" value="ECO:0007669"/>
    <property type="project" value="InterPro"/>
</dbReference>
<name>A0A1Y3YJY8_9BACE</name>
<dbReference type="InterPro" id="IPR012263">
    <property type="entry name" value="M_m6A_EcoRV"/>
</dbReference>
<dbReference type="Gene3D" id="3.40.50.150">
    <property type="entry name" value="Vaccinia Virus protein VP39"/>
    <property type="match status" value="1"/>
</dbReference>
<dbReference type="Pfam" id="PF02086">
    <property type="entry name" value="MethyltransfD12"/>
    <property type="match status" value="1"/>
</dbReference>
<reference evidence="8" key="1">
    <citation type="submission" date="2017-04" db="EMBL/GenBank/DDBJ databases">
        <title>Function of individual gut microbiota members based on whole genome sequencing of pure cultures obtained from chicken caecum.</title>
        <authorList>
            <person name="Medvecky M."/>
            <person name="Cejkova D."/>
            <person name="Polansky O."/>
            <person name="Karasova D."/>
            <person name="Kubasova T."/>
            <person name="Cizek A."/>
            <person name="Rychlik I."/>
        </authorList>
    </citation>
    <scope>NUCLEOTIDE SEQUENCE [LARGE SCALE GENOMIC DNA]</scope>
    <source>
        <strain evidence="8">An43</strain>
    </source>
</reference>
<dbReference type="PANTHER" id="PTHR30481:SF2">
    <property type="entry name" value="SITE-SPECIFIC DNA-METHYLTRANSFERASE (ADENINE-SPECIFIC)"/>
    <property type="match status" value="1"/>
</dbReference>
<protein>
    <recommendedName>
        <fullName evidence="2">site-specific DNA-methyltransferase (adenine-specific)</fullName>
        <ecNumber evidence="2">2.1.1.72</ecNumber>
    </recommendedName>
</protein>
<dbReference type="PRINTS" id="PR00505">
    <property type="entry name" value="D12N6MTFRASE"/>
</dbReference>
<evidence type="ECO:0000256" key="4">
    <source>
        <dbReference type="ARBA" id="ARBA00022679"/>
    </source>
</evidence>
<organism evidence="7 8">
    <name type="scientific">Bacteroides clarus</name>
    <dbReference type="NCBI Taxonomy" id="626929"/>
    <lineage>
        <taxon>Bacteria</taxon>
        <taxon>Pseudomonadati</taxon>
        <taxon>Bacteroidota</taxon>
        <taxon>Bacteroidia</taxon>
        <taxon>Bacteroidales</taxon>
        <taxon>Bacteroidaceae</taxon>
        <taxon>Bacteroides</taxon>
    </lineage>
</organism>
<dbReference type="GO" id="GO:0009007">
    <property type="term" value="F:site-specific DNA-methyltransferase (adenine-specific) activity"/>
    <property type="evidence" value="ECO:0007669"/>
    <property type="project" value="UniProtKB-EC"/>
</dbReference>
<gene>
    <name evidence="7" type="ORF">B5F97_17230</name>
</gene>
<comment type="caution">
    <text evidence="7">The sequence shown here is derived from an EMBL/GenBank/DDBJ whole genome shotgun (WGS) entry which is preliminary data.</text>
</comment>
<proteinExistence type="inferred from homology"/>
<keyword evidence="4 7" id="KW-0808">Transferase</keyword>
<evidence type="ECO:0000256" key="2">
    <source>
        <dbReference type="ARBA" id="ARBA00011900"/>
    </source>
</evidence>
<dbReference type="GO" id="GO:0006298">
    <property type="term" value="P:mismatch repair"/>
    <property type="evidence" value="ECO:0007669"/>
    <property type="project" value="TreeGrafter"/>
</dbReference>
<dbReference type="InterPro" id="IPR023095">
    <property type="entry name" value="Ade_MeTrfase_dom_2"/>
</dbReference>
<dbReference type="InterPro" id="IPR012327">
    <property type="entry name" value="MeTrfase_D12"/>
</dbReference>
<keyword evidence="5" id="KW-0949">S-adenosyl-L-methionine</keyword>
<evidence type="ECO:0000256" key="6">
    <source>
        <dbReference type="ARBA" id="ARBA00047942"/>
    </source>
</evidence>
<comment type="catalytic activity">
    <reaction evidence="6">
        <text>a 2'-deoxyadenosine in DNA + S-adenosyl-L-methionine = an N(6)-methyl-2'-deoxyadenosine in DNA + S-adenosyl-L-homocysteine + H(+)</text>
        <dbReference type="Rhea" id="RHEA:15197"/>
        <dbReference type="Rhea" id="RHEA-COMP:12418"/>
        <dbReference type="Rhea" id="RHEA-COMP:12419"/>
        <dbReference type="ChEBI" id="CHEBI:15378"/>
        <dbReference type="ChEBI" id="CHEBI:57856"/>
        <dbReference type="ChEBI" id="CHEBI:59789"/>
        <dbReference type="ChEBI" id="CHEBI:90615"/>
        <dbReference type="ChEBI" id="CHEBI:90616"/>
        <dbReference type="EC" id="2.1.1.72"/>
    </reaction>
</comment>